<organism evidence="1 2">
    <name type="scientific">Toxocara canis</name>
    <name type="common">Canine roundworm</name>
    <dbReference type="NCBI Taxonomy" id="6265"/>
    <lineage>
        <taxon>Eukaryota</taxon>
        <taxon>Metazoa</taxon>
        <taxon>Ecdysozoa</taxon>
        <taxon>Nematoda</taxon>
        <taxon>Chromadorea</taxon>
        <taxon>Rhabditida</taxon>
        <taxon>Spirurina</taxon>
        <taxon>Ascaridomorpha</taxon>
        <taxon>Ascaridoidea</taxon>
        <taxon>Toxocaridae</taxon>
        <taxon>Toxocara</taxon>
    </lineage>
</organism>
<protein>
    <submittedName>
        <fullName evidence="1">Uncharacterized protein</fullName>
    </submittedName>
</protein>
<dbReference type="EMBL" id="JPKZ01002218">
    <property type="protein sequence ID" value="KHN77822.1"/>
    <property type="molecule type" value="Genomic_DNA"/>
</dbReference>
<evidence type="ECO:0000313" key="2">
    <source>
        <dbReference type="Proteomes" id="UP000031036"/>
    </source>
</evidence>
<keyword evidence="2" id="KW-1185">Reference proteome</keyword>
<gene>
    <name evidence="1" type="ORF">Tcan_04306</name>
</gene>
<reference evidence="1 2" key="1">
    <citation type="submission" date="2014-11" db="EMBL/GenBank/DDBJ databases">
        <title>Genetic blueprint of the zoonotic pathogen Toxocara canis.</title>
        <authorList>
            <person name="Zhu X.-Q."/>
            <person name="Korhonen P.K."/>
            <person name="Cai H."/>
            <person name="Young N.D."/>
            <person name="Nejsum P."/>
            <person name="von Samson-Himmelstjerna G."/>
            <person name="Boag P.R."/>
            <person name="Tan P."/>
            <person name="Li Q."/>
            <person name="Min J."/>
            <person name="Yang Y."/>
            <person name="Wang X."/>
            <person name="Fang X."/>
            <person name="Hall R.S."/>
            <person name="Hofmann A."/>
            <person name="Sternberg P.W."/>
            <person name="Jex A.R."/>
            <person name="Gasser R.B."/>
        </authorList>
    </citation>
    <scope>NUCLEOTIDE SEQUENCE [LARGE SCALE GENOMIC DNA]</scope>
    <source>
        <strain evidence="1">PN_DK_2014</strain>
    </source>
</reference>
<evidence type="ECO:0000313" key="1">
    <source>
        <dbReference type="EMBL" id="KHN77822.1"/>
    </source>
</evidence>
<dbReference type="Proteomes" id="UP000031036">
    <property type="component" value="Unassembled WGS sequence"/>
</dbReference>
<accession>A0A0B2V8K9</accession>
<proteinExistence type="predicted"/>
<sequence>MDSVHGQNDWVRATIEEAEKAMLFEVIMILPSAESQYAGCFGAPGWGYGPGYMGYGYGGYGYSNYRYGGYGFGTGVPFNYGPAYPPYRGCYGGAPYGYPYGK</sequence>
<dbReference type="AlphaFoldDB" id="A0A0B2V8K9"/>
<comment type="caution">
    <text evidence="1">The sequence shown here is derived from an EMBL/GenBank/DDBJ whole genome shotgun (WGS) entry which is preliminary data.</text>
</comment>
<name>A0A0B2V8K9_TOXCA</name>